<dbReference type="InterPro" id="IPR016166">
    <property type="entry name" value="FAD-bd_PCMH"/>
</dbReference>
<dbReference type="SUPFAM" id="SSF56176">
    <property type="entry name" value="FAD-binding/transporter-associated domain-like"/>
    <property type="match status" value="1"/>
</dbReference>
<protein>
    <submittedName>
        <fullName evidence="5">Xanthine dehydrogenase family protein subunit M</fullName>
    </submittedName>
</protein>
<dbReference type="PANTHER" id="PTHR42659">
    <property type="entry name" value="XANTHINE DEHYDROGENASE SUBUNIT C-RELATED"/>
    <property type="match status" value="1"/>
</dbReference>
<gene>
    <name evidence="5" type="ORF">HT134_11725</name>
</gene>
<dbReference type="Gene3D" id="3.30.465.10">
    <property type="match status" value="1"/>
</dbReference>
<dbReference type="InterPro" id="IPR005107">
    <property type="entry name" value="CO_DH_flav_C"/>
</dbReference>
<dbReference type="InterPro" id="IPR036318">
    <property type="entry name" value="FAD-bd_PCMH-like_sf"/>
</dbReference>
<dbReference type="InterPro" id="IPR002346">
    <property type="entry name" value="Mopterin_DH_FAD-bd"/>
</dbReference>
<dbReference type="Pfam" id="PF00941">
    <property type="entry name" value="FAD_binding_5"/>
    <property type="match status" value="1"/>
</dbReference>
<organism evidence="5 6">
    <name type="scientific">Nonomuraea rhodomycinica</name>
    <dbReference type="NCBI Taxonomy" id="1712872"/>
    <lineage>
        <taxon>Bacteria</taxon>
        <taxon>Bacillati</taxon>
        <taxon>Actinomycetota</taxon>
        <taxon>Actinomycetes</taxon>
        <taxon>Streptosporangiales</taxon>
        <taxon>Streptosporangiaceae</taxon>
        <taxon>Nonomuraea</taxon>
    </lineage>
</organism>
<evidence type="ECO:0000259" key="4">
    <source>
        <dbReference type="PROSITE" id="PS51387"/>
    </source>
</evidence>
<keyword evidence="1" id="KW-0285">Flavoprotein</keyword>
<dbReference type="AlphaFoldDB" id="A0A7Y6MA07"/>
<evidence type="ECO:0000256" key="3">
    <source>
        <dbReference type="ARBA" id="ARBA00023002"/>
    </source>
</evidence>
<evidence type="ECO:0000313" key="5">
    <source>
        <dbReference type="EMBL" id="NUW40803.1"/>
    </source>
</evidence>
<proteinExistence type="predicted"/>
<dbReference type="Gene3D" id="3.30.390.50">
    <property type="entry name" value="CO dehydrogenase flavoprotein, C-terminal domain"/>
    <property type="match status" value="1"/>
</dbReference>
<dbReference type="RefSeq" id="WP_175600394.1">
    <property type="nucleotide sequence ID" value="NZ_JABWGO010000002.1"/>
</dbReference>
<dbReference type="InterPro" id="IPR016169">
    <property type="entry name" value="FAD-bd_PCMH_sub2"/>
</dbReference>
<keyword evidence="3" id="KW-0560">Oxidoreductase</keyword>
<evidence type="ECO:0000256" key="2">
    <source>
        <dbReference type="ARBA" id="ARBA00022827"/>
    </source>
</evidence>
<feature type="domain" description="FAD-binding PCMH-type" evidence="4">
    <location>
        <begin position="1"/>
        <end position="176"/>
    </location>
</feature>
<sequence>MIPARFDYLRADSLEEACQALASDEDAKVLAGGQSLLPLLRLRLSYPTTLVDIGRLPGLSGVEDRGDHVHIGAMTTHDEVMRSPVVNAACPLVAMATATVADPAVRHRGTFGGSLAHGDPAGDLPAVVLALDGVFVARSERGERDIPAAEFFVDYLESSLRPGEILAGVRIPKLGEGWGYHYEKFHRTAQAWAIVGVAAAVKRSNGAIQEARVGLTNMGSTPLRARAVEAALRGVEVGEQVRPACEAAAEGTSPPADLHAQPDYRRHLAKVLTYRAIGKAAGAP</sequence>
<dbReference type="Gene3D" id="3.30.43.10">
    <property type="entry name" value="Uridine Diphospho-n-acetylenolpyruvylglucosamine Reductase, domain 2"/>
    <property type="match status" value="1"/>
</dbReference>
<dbReference type="InterPro" id="IPR051312">
    <property type="entry name" value="Diverse_Substr_Oxidored"/>
</dbReference>
<dbReference type="InterPro" id="IPR036683">
    <property type="entry name" value="CO_DH_flav_C_dom_sf"/>
</dbReference>
<dbReference type="PANTHER" id="PTHR42659:SF2">
    <property type="entry name" value="XANTHINE DEHYDROGENASE SUBUNIT C-RELATED"/>
    <property type="match status" value="1"/>
</dbReference>
<reference evidence="5 6" key="1">
    <citation type="submission" date="2020-06" db="EMBL/GenBank/DDBJ databases">
        <authorList>
            <person name="Chanama M."/>
        </authorList>
    </citation>
    <scope>NUCLEOTIDE SEQUENCE [LARGE SCALE GENOMIC DNA]</scope>
    <source>
        <strain evidence="5 6">TBRC6557</strain>
    </source>
</reference>
<dbReference type="Pfam" id="PF03450">
    <property type="entry name" value="CO_deh_flav_C"/>
    <property type="match status" value="1"/>
</dbReference>
<dbReference type="Proteomes" id="UP000546126">
    <property type="component" value="Unassembled WGS sequence"/>
</dbReference>
<keyword evidence="2" id="KW-0274">FAD</keyword>
<dbReference type="SUPFAM" id="SSF55447">
    <property type="entry name" value="CO dehydrogenase flavoprotein C-terminal domain-like"/>
    <property type="match status" value="1"/>
</dbReference>
<comment type="caution">
    <text evidence="5">The sequence shown here is derived from an EMBL/GenBank/DDBJ whole genome shotgun (WGS) entry which is preliminary data.</text>
</comment>
<evidence type="ECO:0000313" key="6">
    <source>
        <dbReference type="Proteomes" id="UP000546126"/>
    </source>
</evidence>
<evidence type="ECO:0000256" key="1">
    <source>
        <dbReference type="ARBA" id="ARBA00022630"/>
    </source>
</evidence>
<dbReference type="GO" id="GO:0071949">
    <property type="term" value="F:FAD binding"/>
    <property type="evidence" value="ECO:0007669"/>
    <property type="project" value="InterPro"/>
</dbReference>
<keyword evidence="6" id="KW-1185">Reference proteome</keyword>
<dbReference type="EMBL" id="JABWGO010000002">
    <property type="protein sequence ID" value="NUW40803.1"/>
    <property type="molecule type" value="Genomic_DNA"/>
</dbReference>
<dbReference type="SMART" id="SM01092">
    <property type="entry name" value="CO_deh_flav_C"/>
    <property type="match status" value="1"/>
</dbReference>
<dbReference type="GO" id="GO:0016491">
    <property type="term" value="F:oxidoreductase activity"/>
    <property type="evidence" value="ECO:0007669"/>
    <property type="project" value="UniProtKB-KW"/>
</dbReference>
<dbReference type="InterPro" id="IPR016167">
    <property type="entry name" value="FAD-bd_PCMH_sub1"/>
</dbReference>
<name>A0A7Y6MA07_9ACTN</name>
<accession>A0A7Y6MA07</accession>
<dbReference type="PROSITE" id="PS51387">
    <property type="entry name" value="FAD_PCMH"/>
    <property type="match status" value="1"/>
</dbReference>